<dbReference type="Proteomes" id="UP000231259">
    <property type="component" value="Unassembled WGS sequence"/>
</dbReference>
<dbReference type="Gene3D" id="3.40.630.30">
    <property type="match status" value="1"/>
</dbReference>
<name>A0A2G8RCU8_9RHOB</name>
<sequence>MPLTARPNLPVDLVPLSRILTDEADLALVNPNAKFPFDPLEWHEKWLADLDDASFYLIDSAGKEVGFFALRIGIGPEVRHLTYAFVAQEARGGAGGILAAEVEAAARDLGALTITLKCELDNEPAMNAYTSAGYETLSERNGMATMRLDLD</sequence>
<dbReference type="CDD" id="cd04301">
    <property type="entry name" value="NAT_SF"/>
    <property type="match status" value="1"/>
</dbReference>
<dbReference type="SUPFAM" id="SSF55729">
    <property type="entry name" value="Acyl-CoA N-acyltransferases (Nat)"/>
    <property type="match status" value="1"/>
</dbReference>
<dbReference type="GO" id="GO:0016747">
    <property type="term" value="F:acyltransferase activity, transferring groups other than amino-acyl groups"/>
    <property type="evidence" value="ECO:0007669"/>
    <property type="project" value="InterPro"/>
</dbReference>
<evidence type="ECO:0000313" key="2">
    <source>
        <dbReference type="EMBL" id="PIL19406.1"/>
    </source>
</evidence>
<comment type="caution">
    <text evidence="2">The sequence shown here is derived from an EMBL/GenBank/DDBJ whole genome shotgun (WGS) entry which is preliminary data.</text>
</comment>
<keyword evidence="3" id="KW-1185">Reference proteome</keyword>
<dbReference type="AlphaFoldDB" id="A0A2G8RCU8"/>
<evidence type="ECO:0000259" key="1">
    <source>
        <dbReference type="PROSITE" id="PS51186"/>
    </source>
</evidence>
<evidence type="ECO:0000313" key="3">
    <source>
        <dbReference type="Proteomes" id="UP000231259"/>
    </source>
</evidence>
<dbReference type="InterPro" id="IPR000182">
    <property type="entry name" value="GNAT_dom"/>
</dbReference>
<dbReference type="OrthoDB" id="7871902at2"/>
<dbReference type="PROSITE" id="PS51186">
    <property type="entry name" value="GNAT"/>
    <property type="match status" value="1"/>
</dbReference>
<dbReference type="EMBL" id="AWWI01000100">
    <property type="protein sequence ID" value="PIL19406.1"/>
    <property type="molecule type" value="Genomic_DNA"/>
</dbReference>
<reference evidence="2 3" key="1">
    <citation type="submission" date="2013-09" db="EMBL/GenBank/DDBJ databases">
        <title>Genome sequencing of Phaeobacter antarcticus sp. nov. SM1211.</title>
        <authorList>
            <person name="Zhang X.-Y."/>
            <person name="Liu C."/>
            <person name="Chen X.-L."/>
            <person name="Xie B.-B."/>
            <person name="Qin Q.-L."/>
            <person name="Rong J.-C."/>
            <person name="Zhang Y.-Z."/>
        </authorList>
    </citation>
    <scope>NUCLEOTIDE SEQUENCE [LARGE SCALE GENOMIC DNA]</scope>
    <source>
        <strain evidence="2 3">SM1211</strain>
    </source>
</reference>
<dbReference type="InterPro" id="IPR016181">
    <property type="entry name" value="Acyl_CoA_acyltransferase"/>
</dbReference>
<dbReference type="Pfam" id="PF00583">
    <property type="entry name" value="Acetyltransf_1"/>
    <property type="match status" value="1"/>
</dbReference>
<protein>
    <recommendedName>
        <fullName evidence="1">N-acetyltransferase domain-containing protein</fullName>
    </recommendedName>
</protein>
<gene>
    <name evidence="2" type="ORF">P775_14790</name>
</gene>
<organism evidence="2 3">
    <name type="scientific">Puniceibacterium antarcticum</name>
    <dbReference type="NCBI Taxonomy" id="1206336"/>
    <lineage>
        <taxon>Bacteria</taxon>
        <taxon>Pseudomonadati</taxon>
        <taxon>Pseudomonadota</taxon>
        <taxon>Alphaproteobacteria</taxon>
        <taxon>Rhodobacterales</taxon>
        <taxon>Paracoccaceae</taxon>
        <taxon>Puniceibacterium</taxon>
    </lineage>
</organism>
<accession>A0A2G8RCU8</accession>
<proteinExistence type="predicted"/>
<feature type="domain" description="N-acetyltransferase" evidence="1">
    <location>
        <begin position="3"/>
        <end position="151"/>
    </location>
</feature>
<dbReference type="RefSeq" id="WP_099911579.1">
    <property type="nucleotide sequence ID" value="NZ_AWWI01000100.1"/>
</dbReference>